<proteinExistence type="predicted"/>
<sequence length="195" mass="20331">MTPVFRAASALALLLGLAACSDEAPAPPADENIVVTPPPAAGLDWSRCRLPGVALPVPGKLFVVDGGEPGELAEPGRETIRRVEVVVPGEVALLLTAPDASAWAVRVSPETKVTAIFASGDLPQRITGQGLGPSRLERSAAMGDACGRYWFAAEPGATLEEATQAVFGRRHDARYTLVAGQVIIGGSEFLPEPER</sequence>
<dbReference type="Proteomes" id="UP000029393">
    <property type="component" value="Unassembled WGS sequence"/>
</dbReference>
<reference evidence="2 3" key="1">
    <citation type="submission" date="2013-09" db="EMBL/GenBank/DDBJ databases">
        <title>Genome sequencing of Arenimonas metalli.</title>
        <authorList>
            <person name="Chen F."/>
            <person name="Wang G."/>
        </authorList>
    </citation>
    <scope>NUCLEOTIDE SEQUENCE [LARGE SCALE GENOMIC DNA]</scope>
    <source>
        <strain evidence="2 3">CF5-1</strain>
    </source>
</reference>
<protein>
    <submittedName>
        <fullName evidence="2">Uncharacterized protein</fullName>
    </submittedName>
</protein>
<feature type="chain" id="PRO_5001869047" evidence="1">
    <location>
        <begin position="27"/>
        <end position="195"/>
    </location>
</feature>
<evidence type="ECO:0000313" key="3">
    <source>
        <dbReference type="Proteomes" id="UP000029393"/>
    </source>
</evidence>
<keyword evidence="3" id="KW-1185">Reference proteome</keyword>
<dbReference type="STRING" id="1384056.N787_13855"/>
<dbReference type="EMBL" id="AVCK01000038">
    <property type="protein sequence ID" value="KFN43763.1"/>
    <property type="molecule type" value="Genomic_DNA"/>
</dbReference>
<dbReference type="OrthoDB" id="5966168at2"/>
<feature type="signal peptide" evidence="1">
    <location>
        <begin position="1"/>
        <end position="26"/>
    </location>
</feature>
<name>A0A091AU65_9GAMM</name>
<dbReference type="PATRIC" id="fig|1384056.3.peg.2114"/>
<evidence type="ECO:0000256" key="1">
    <source>
        <dbReference type="SAM" id="SignalP"/>
    </source>
</evidence>
<evidence type="ECO:0000313" key="2">
    <source>
        <dbReference type="EMBL" id="KFN43763.1"/>
    </source>
</evidence>
<dbReference type="AlphaFoldDB" id="A0A091AU65"/>
<comment type="caution">
    <text evidence="2">The sequence shown here is derived from an EMBL/GenBank/DDBJ whole genome shotgun (WGS) entry which is preliminary data.</text>
</comment>
<keyword evidence="1" id="KW-0732">Signal</keyword>
<gene>
    <name evidence="2" type="ORF">N787_13855</name>
</gene>
<dbReference type="RefSeq" id="WP_034213908.1">
    <property type="nucleotide sequence ID" value="NZ_AVCK01000038.1"/>
</dbReference>
<dbReference type="PROSITE" id="PS51257">
    <property type="entry name" value="PROKAR_LIPOPROTEIN"/>
    <property type="match status" value="1"/>
</dbReference>
<organism evidence="2 3">
    <name type="scientific">Arenimonas metalli CF5-1</name>
    <dbReference type="NCBI Taxonomy" id="1384056"/>
    <lineage>
        <taxon>Bacteria</taxon>
        <taxon>Pseudomonadati</taxon>
        <taxon>Pseudomonadota</taxon>
        <taxon>Gammaproteobacteria</taxon>
        <taxon>Lysobacterales</taxon>
        <taxon>Lysobacteraceae</taxon>
        <taxon>Arenimonas</taxon>
    </lineage>
</organism>
<accession>A0A091AU65</accession>